<comment type="caution">
    <text evidence="1">The sequence shown here is derived from an EMBL/GenBank/DDBJ whole genome shotgun (WGS) entry which is preliminary data.</text>
</comment>
<reference evidence="1 2" key="1">
    <citation type="submission" date="2024-08" db="EMBL/GenBank/DDBJ databases">
        <title>Insights into the chromosomal genome structure of Flemingia macrophylla.</title>
        <authorList>
            <person name="Ding Y."/>
            <person name="Zhao Y."/>
            <person name="Bi W."/>
            <person name="Wu M."/>
            <person name="Zhao G."/>
            <person name="Gong Y."/>
            <person name="Li W."/>
            <person name="Zhang P."/>
        </authorList>
    </citation>
    <scope>NUCLEOTIDE SEQUENCE [LARGE SCALE GENOMIC DNA]</scope>
    <source>
        <strain evidence="1">DYQJB</strain>
        <tissue evidence="1">Leaf</tissue>
    </source>
</reference>
<dbReference type="EMBL" id="JBGMDY010000002">
    <property type="protein sequence ID" value="KAL2344196.1"/>
    <property type="molecule type" value="Genomic_DNA"/>
</dbReference>
<evidence type="ECO:0000313" key="2">
    <source>
        <dbReference type="Proteomes" id="UP001603857"/>
    </source>
</evidence>
<accession>A0ABD1N7X7</accession>
<proteinExistence type="predicted"/>
<name>A0ABD1N7X7_9FABA</name>
<gene>
    <name evidence="1" type="ORF">Fmac_005481</name>
</gene>
<keyword evidence="2" id="KW-1185">Reference proteome</keyword>
<sequence length="147" mass="16673">MGSESKHRWRYTWEAHIATLRLMFFPNDKTLNPSLQCHDLIVSLHSSHSFLALTASFLSFRVSLPVVLLDSDAPVTSRPFSDHIEVKLLLAVDHPVFSTIDDSSPLPPYLLVAQSNNRKMPILIHLYIEDAWHMDMPSALAPDAGWR</sequence>
<organism evidence="1 2">
    <name type="scientific">Flemingia macrophylla</name>
    <dbReference type="NCBI Taxonomy" id="520843"/>
    <lineage>
        <taxon>Eukaryota</taxon>
        <taxon>Viridiplantae</taxon>
        <taxon>Streptophyta</taxon>
        <taxon>Embryophyta</taxon>
        <taxon>Tracheophyta</taxon>
        <taxon>Spermatophyta</taxon>
        <taxon>Magnoliopsida</taxon>
        <taxon>eudicotyledons</taxon>
        <taxon>Gunneridae</taxon>
        <taxon>Pentapetalae</taxon>
        <taxon>rosids</taxon>
        <taxon>fabids</taxon>
        <taxon>Fabales</taxon>
        <taxon>Fabaceae</taxon>
        <taxon>Papilionoideae</taxon>
        <taxon>50 kb inversion clade</taxon>
        <taxon>NPAAA clade</taxon>
        <taxon>indigoferoid/millettioid clade</taxon>
        <taxon>Phaseoleae</taxon>
        <taxon>Flemingia</taxon>
    </lineage>
</organism>
<evidence type="ECO:0000313" key="1">
    <source>
        <dbReference type="EMBL" id="KAL2344196.1"/>
    </source>
</evidence>
<protein>
    <submittedName>
        <fullName evidence="1">Uncharacterized protein</fullName>
    </submittedName>
</protein>
<dbReference type="Proteomes" id="UP001603857">
    <property type="component" value="Unassembled WGS sequence"/>
</dbReference>
<dbReference type="AlphaFoldDB" id="A0ABD1N7X7"/>